<dbReference type="AlphaFoldDB" id="A0A382P6E5"/>
<dbReference type="Gene3D" id="2.40.50.100">
    <property type="match status" value="1"/>
</dbReference>
<comment type="similarity">
    <text evidence="2">Belongs to the membrane fusion protein (MFP) (TC 8.A.1) family.</text>
</comment>
<feature type="non-terminal residue" evidence="11">
    <location>
        <position position="358"/>
    </location>
</feature>
<keyword evidence="7" id="KW-1133">Transmembrane helix</keyword>
<name>A0A382P6E5_9ZZZZ</name>
<reference evidence="11" key="1">
    <citation type="submission" date="2018-05" db="EMBL/GenBank/DDBJ databases">
        <authorList>
            <person name="Lanie J.A."/>
            <person name="Ng W.-L."/>
            <person name="Kazmierczak K.M."/>
            <person name="Andrzejewski T.M."/>
            <person name="Davidsen T.M."/>
            <person name="Wayne K.J."/>
            <person name="Tettelin H."/>
            <person name="Glass J.I."/>
            <person name="Rusch D."/>
            <person name="Podicherti R."/>
            <person name="Tsui H.-C.T."/>
            <person name="Winkler M.E."/>
        </authorList>
    </citation>
    <scope>NUCLEOTIDE SEQUENCE</scope>
</reference>
<evidence type="ECO:0000256" key="1">
    <source>
        <dbReference type="ARBA" id="ARBA00004377"/>
    </source>
</evidence>
<feature type="non-terminal residue" evidence="11">
    <location>
        <position position="1"/>
    </location>
</feature>
<dbReference type="NCBIfam" id="TIGR01843">
    <property type="entry name" value="type_I_hlyD"/>
    <property type="match status" value="1"/>
</dbReference>
<keyword evidence="4" id="KW-1003">Cell membrane</keyword>
<evidence type="ECO:0000256" key="9">
    <source>
        <dbReference type="SAM" id="Coils"/>
    </source>
</evidence>
<dbReference type="SUPFAM" id="SSF111369">
    <property type="entry name" value="HlyD-like secretion proteins"/>
    <property type="match status" value="1"/>
</dbReference>
<dbReference type="InterPro" id="IPR010129">
    <property type="entry name" value="T1SS_HlyD"/>
</dbReference>
<dbReference type="Pfam" id="PF26002">
    <property type="entry name" value="Beta-barrel_AprE"/>
    <property type="match status" value="1"/>
</dbReference>
<dbReference type="PRINTS" id="PR01490">
    <property type="entry name" value="RTXTOXIND"/>
</dbReference>
<keyword evidence="3" id="KW-0813">Transport</keyword>
<sequence length="358" mass="40412">LEGGIIKEILVLEGQRVTKGEKLMILESTSSQADVNEVQSRIDLLTIKNIRLKAEINNEILPQYSNYYSLKYPDLTKQALELFSNRTKRINSEKLLAEKTVHQANENIIQEIQNLKQIEARFKQTLNTIELLDQQIKISEDLLEEKLTTEYNHLNLLKEKSNLEIKQMEDEEAKIGGESAITVARTSLADAEIRFENVTRSFLEESEMELEDASREIAQLNEIKKKLLDSLSRTVIIAPVEGIIKELVYYTEGGVIPPNSSVMNIVPTGKELIIEAKLPTADIGFIKEGQSATIRLASADAINFGNIEGIVKKISPDATQDDSGQTYYKVEIKTQKTYFEYNEQRYNLTPGVEVSASI</sequence>
<organism evidence="11">
    <name type="scientific">marine metagenome</name>
    <dbReference type="NCBI Taxonomy" id="408172"/>
    <lineage>
        <taxon>unclassified sequences</taxon>
        <taxon>metagenomes</taxon>
        <taxon>ecological metagenomes</taxon>
    </lineage>
</organism>
<keyword evidence="5" id="KW-0997">Cell inner membrane</keyword>
<dbReference type="GO" id="GO:0005886">
    <property type="term" value="C:plasma membrane"/>
    <property type="evidence" value="ECO:0007669"/>
    <property type="project" value="UniProtKB-SubCell"/>
</dbReference>
<evidence type="ECO:0000256" key="6">
    <source>
        <dbReference type="ARBA" id="ARBA00022692"/>
    </source>
</evidence>
<gene>
    <name evidence="11" type="ORF">METZ01_LOCUS321271</name>
</gene>
<evidence type="ECO:0000256" key="2">
    <source>
        <dbReference type="ARBA" id="ARBA00009477"/>
    </source>
</evidence>
<accession>A0A382P6E5</accession>
<evidence type="ECO:0000313" key="11">
    <source>
        <dbReference type="EMBL" id="SVC68417.1"/>
    </source>
</evidence>
<evidence type="ECO:0000256" key="4">
    <source>
        <dbReference type="ARBA" id="ARBA00022475"/>
    </source>
</evidence>
<comment type="subcellular location">
    <subcellularLocation>
        <location evidence="1">Cell inner membrane</location>
        <topology evidence="1">Single-pass membrane protein</topology>
    </subcellularLocation>
</comment>
<keyword evidence="8" id="KW-0472">Membrane</keyword>
<evidence type="ECO:0000256" key="3">
    <source>
        <dbReference type="ARBA" id="ARBA00022448"/>
    </source>
</evidence>
<dbReference type="Gene3D" id="2.40.30.170">
    <property type="match status" value="1"/>
</dbReference>
<dbReference type="PANTHER" id="PTHR30386:SF26">
    <property type="entry name" value="TRANSPORT PROTEIN COMB"/>
    <property type="match status" value="1"/>
</dbReference>
<dbReference type="InterPro" id="IPR050739">
    <property type="entry name" value="MFP"/>
</dbReference>
<evidence type="ECO:0000259" key="10">
    <source>
        <dbReference type="Pfam" id="PF26002"/>
    </source>
</evidence>
<evidence type="ECO:0000256" key="7">
    <source>
        <dbReference type="ARBA" id="ARBA00022989"/>
    </source>
</evidence>
<feature type="coiled-coil region" evidence="9">
    <location>
        <begin position="101"/>
        <end position="171"/>
    </location>
</feature>
<keyword evidence="9" id="KW-0175">Coiled coil</keyword>
<dbReference type="InterPro" id="IPR058982">
    <property type="entry name" value="Beta-barrel_AprE"/>
</dbReference>
<dbReference type="PANTHER" id="PTHR30386">
    <property type="entry name" value="MEMBRANE FUSION SUBUNIT OF EMRAB-TOLC MULTIDRUG EFFLUX PUMP"/>
    <property type="match status" value="1"/>
</dbReference>
<evidence type="ECO:0000256" key="8">
    <source>
        <dbReference type="ARBA" id="ARBA00023136"/>
    </source>
</evidence>
<feature type="coiled-coil region" evidence="9">
    <location>
        <begin position="203"/>
        <end position="230"/>
    </location>
</feature>
<proteinExistence type="inferred from homology"/>
<evidence type="ECO:0000256" key="5">
    <source>
        <dbReference type="ARBA" id="ARBA00022519"/>
    </source>
</evidence>
<dbReference type="GO" id="GO:0015031">
    <property type="term" value="P:protein transport"/>
    <property type="evidence" value="ECO:0007669"/>
    <property type="project" value="InterPro"/>
</dbReference>
<keyword evidence="6" id="KW-0812">Transmembrane</keyword>
<protein>
    <recommendedName>
        <fullName evidence="10">AprE-like beta-barrel domain-containing protein</fullName>
    </recommendedName>
</protein>
<feature type="domain" description="AprE-like beta-barrel" evidence="10">
    <location>
        <begin position="272"/>
        <end position="358"/>
    </location>
</feature>
<dbReference type="EMBL" id="UINC01104904">
    <property type="protein sequence ID" value="SVC68417.1"/>
    <property type="molecule type" value="Genomic_DNA"/>
</dbReference>